<evidence type="ECO:0000256" key="4">
    <source>
        <dbReference type="ARBA" id="ARBA00023157"/>
    </source>
</evidence>
<dbReference type="AlphaFoldDB" id="A0A972FT09"/>
<keyword evidence="1 8" id="KW-0575">Peroxidase</keyword>
<proteinExistence type="predicted"/>
<dbReference type="PANTHER" id="PTHR43110">
    <property type="entry name" value="THIOL PEROXIDASE"/>
    <property type="match status" value="1"/>
</dbReference>
<feature type="chain" id="PRO_5038045810" evidence="6">
    <location>
        <begin position="31"/>
        <end position="203"/>
    </location>
</feature>
<comment type="caution">
    <text evidence="8">The sequence shown here is derived from an EMBL/GenBank/DDBJ whole genome shotgun (WGS) entry which is preliminary data.</text>
</comment>
<dbReference type="Pfam" id="PF08534">
    <property type="entry name" value="Redoxin"/>
    <property type="match status" value="1"/>
</dbReference>
<keyword evidence="9" id="KW-1185">Reference proteome</keyword>
<dbReference type="InterPro" id="IPR013740">
    <property type="entry name" value="Redoxin"/>
</dbReference>
<dbReference type="CDD" id="cd03014">
    <property type="entry name" value="PRX_Atyp2cys"/>
    <property type="match status" value="1"/>
</dbReference>
<evidence type="ECO:0000256" key="5">
    <source>
        <dbReference type="ARBA" id="ARBA00023284"/>
    </source>
</evidence>
<dbReference type="EMBL" id="JAAXYH010000003">
    <property type="protein sequence ID" value="NMH64684.1"/>
    <property type="molecule type" value="Genomic_DNA"/>
</dbReference>
<evidence type="ECO:0000259" key="7">
    <source>
        <dbReference type="PROSITE" id="PS51352"/>
    </source>
</evidence>
<dbReference type="GO" id="GO:0008379">
    <property type="term" value="F:thioredoxin peroxidase activity"/>
    <property type="evidence" value="ECO:0007669"/>
    <property type="project" value="InterPro"/>
</dbReference>
<evidence type="ECO:0000256" key="1">
    <source>
        <dbReference type="ARBA" id="ARBA00022559"/>
    </source>
</evidence>
<dbReference type="PANTHER" id="PTHR43110:SF1">
    <property type="entry name" value="THIOL PEROXIDASE"/>
    <property type="match status" value="1"/>
</dbReference>
<dbReference type="NCBIfam" id="NF001808">
    <property type="entry name" value="PRK00522.1"/>
    <property type="match status" value="1"/>
</dbReference>
<dbReference type="SUPFAM" id="SSF52833">
    <property type="entry name" value="Thioredoxin-like"/>
    <property type="match status" value="1"/>
</dbReference>
<dbReference type="PROSITE" id="PS51352">
    <property type="entry name" value="THIOREDOXIN_2"/>
    <property type="match status" value="1"/>
</dbReference>
<dbReference type="PROSITE" id="PS01265">
    <property type="entry name" value="TPX"/>
    <property type="match status" value="1"/>
</dbReference>
<gene>
    <name evidence="8" type="primary">tpx</name>
    <name evidence="8" type="ORF">HC757_05815</name>
</gene>
<feature type="signal peptide" evidence="6">
    <location>
        <begin position="1"/>
        <end position="30"/>
    </location>
</feature>
<feature type="domain" description="Thioredoxin" evidence="7">
    <location>
        <begin position="50"/>
        <end position="197"/>
    </location>
</feature>
<dbReference type="EC" id="1.11.1.-" evidence="8"/>
<dbReference type="Gene3D" id="3.40.30.10">
    <property type="entry name" value="Glutaredoxin"/>
    <property type="match status" value="1"/>
</dbReference>
<reference evidence="8" key="1">
    <citation type="submission" date="2020-04" db="EMBL/GenBank/DDBJ databases">
        <title>Description of Shewanella salipaludis sp. nov., isolated from a salt marsh.</title>
        <authorList>
            <person name="Park S."/>
            <person name="Yoon J.-H."/>
        </authorList>
    </citation>
    <scope>NUCLEOTIDE SEQUENCE</scope>
    <source>
        <strain evidence="8">SHSM-M6</strain>
    </source>
</reference>
<evidence type="ECO:0000313" key="9">
    <source>
        <dbReference type="Proteomes" id="UP000737113"/>
    </source>
</evidence>
<sequence length="203" mass="22086">MTMRMTMSAVPGTLLGLSLLGLSLLGPAMAKDKPQVTMGNKPVTLLGTQPGLQQMAPGFRLVDDKFNPVTLSDFKGKTVLISAVPSLDTGVCALQTKRFNKEVGHYPDEVVMLTISTDLPFAQKRFCKAESVDKIKVLSDAVWRDFGDKYGLLIENKGLLARAILIIDAAGRLQYRELVGEISHHPDYDAALAALKRISEQGD</sequence>
<evidence type="ECO:0000256" key="2">
    <source>
        <dbReference type="ARBA" id="ARBA00022862"/>
    </source>
</evidence>
<protein>
    <submittedName>
        <fullName evidence="8">Thiol peroxidase</fullName>
        <ecNumber evidence="8">1.11.1.-</ecNumber>
    </submittedName>
</protein>
<dbReference type="InterPro" id="IPR013766">
    <property type="entry name" value="Thioredoxin_domain"/>
</dbReference>
<dbReference type="Proteomes" id="UP000737113">
    <property type="component" value="Unassembled WGS sequence"/>
</dbReference>
<keyword evidence="4" id="KW-1015">Disulfide bond</keyword>
<evidence type="ECO:0000256" key="6">
    <source>
        <dbReference type="SAM" id="SignalP"/>
    </source>
</evidence>
<keyword evidence="3 8" id="KW-0560">Oxidoreductase</keyword>
<evidence type="ECO:0000313" key="8">
    <source>
        <dbReference type="EMBL" id="NMH64684.1"/>
    </source>
</evidence>
<dbReference type="InterPro" id="IPR050455">
    <property type="entry name" value="Tpx_Peroxidase_subfamily"/>
</dbReference>
<dbReference type="InterPro" id="IPR036249">
    <property type="entry name" value="Thioredoxin-like_sf"/>
</dbReference>
<evidence type="ECO:0000256" key="3">
    <source>
        <dbReference type="ARBA" id="ARBA00023002"/>
    </source>
</evidence>
<dbReference type="InterPro" id="IPR002065">
    <property type="entry name" value="TPX"/>
</dbReference>
<keyword evidence="6" id="KW-0732">Signal</keyword>
<accession>A0A972FT09</accession>
<keyword evidence="2" id="KW-0049">Antioxidant</keyword>
<keyword evidence="5" id="KW-0676">Redox-active center</keyword>
<organism evidence="8 9">
    <name type="scientific">Shewanella salipaludis</name>
    <dbReference type="NCBI Taxonomy" id="2723052"/>
    <lineage>
        <taxon>Bacteria</taxon>
        <taxon>Pseudomonadati</taxon>
        <taxon>Pseudomonadota</taxon>
        <taxon>Gammaproteobacteria</taxon>
        <taxon>Alteromonadales</taxon>
        <taxon>Shewanellaceae</taxon>
        <taxon>Shewanella</taxon>
    </lineage>
</organism>
<name>A0A972FT09_9GAMM</name>
<dbReference type="InterPro" id="IPR018219">
    <property type="entry name" value="Tpx_CS"/>
</dbReference>